<dbReference type="AlphaFoldDB" id="A0A1B9QL29"/>
<name>A0A1B9QL29_9VIBR</name>
<dbReference type="EMBL" id="MCYL01000015">
    <property type="protein sequence ID" value="PML56472.1"/>
    <property type="molecule type" value="Genomic_DNA"/>
</dbReference>
<comment type="caution">
    <text evidence="2">The sequence shown here is derived from an EMBL/GenBank/DDBJ whole genome shotgun (WGS) entry which is preliminary data.</text>
</comment>
<protein>
    <submittedName>
        <fullName evidence="2">Type III secretion protein</fullName>
    </submittedName>
</protein>
<dbReference type="InterPro" id="IPR001543">
    <property type="entry name" value="FliN-like_C"/>
</dbReference>
<evidence type="ECO:0000313" key="3">
    <source>
        <dbReference type="Proteomes" id="UP000235746"/>
    </source>
</evidence>
<evidence type="ECO:0000259" key="1">
    <source>
        <dbReference type="Pfam" id="PF01052"/>
    </source>
</evidence>
<accession>A0A1B9QL29</accession>
<proteinExistence type="predicted"/>
<dbReference type="SUPFAM" id="SSF101801">
    <property type="entry name" value="Surface presentation of antigens (SPOA)"/>
    <property type="match status" value="1"/>
</dbReference>
<gene>
    <name evidence="2" type="ORF">BCT74_21305</name>
</gene>
<reference evidence="3" key="1">
    <citation type="submission" date="2016-07" db="EMBL/GenBank/DDBJ databases">
        <title>Nontailed viruses are major unrecognized killers of bacteria in the ocean.</title>
        <authorList>
            <person name="Kauffman K."/>
            <person name="Hussain F."/>
            <person name="Yang J."/>
            <person name="Arevalo P."/>
            <person name="Brown J."/>
            <person name="Cutler M."/>
            <person name="Kelly L."/>
            <person name="Polz M.F."/>
        </authorList>
    </citation>
    <scope>NUCLEOTIDE SEQUENCE [LARGE SCALE GENOMIC DNA]</scope>
    <source>
        <strain evidence="3">10N.261.51.B8</strain>
    </source>
</reference>
<dbReference type="Pfam" id="PF01052">
    <property type="entry name" value="FliMN_C"/>
    <property type="match status" value="1"/>
</dbReference>
<dbReference type="RefSeq" id="WP_017107712.1">
    <property type="nucleotide sequence ID" value="NZ_JAJGZU010000002.1"/>
</dbReference>
<feature type="domain" description="Flagellar motor switch protein FliN-like C-terminal" evidence="1">
    <location>
        <begin position="2"/>
        <end position="66"/>
    </location>
</feature>
<evidence type="ECO:0000313" key="2">
    <source>
        <dbReference type="EMBL" id="PML56472.1"/>
    </source>
</evidence>
<dbReference type="InterPro" id="IPR036429">
    <property type="entry name" value="SpoA-like_sf"/>
</dbReference>
<dbReference type="Proteomes" id="UP000235746">
    <property type="component" value="Unassembled WGS sequence"/>
</dbReference>
<dbReference type="Gene3D" id="2.30.330.10">
    <property type="entry name" value="SpoA-like"/>
    <property type="match status" value="1"/>
</dbReference>
<organism evidence="2 3">
    <name type="scientific">Vibrio lentus</name>
    <dbReference type="NCBI Taxonomy" id="136468"/>
    <lineage>
        <taxon>Bacteria</taxon>
        <taxon>Pseudomonadati</taxon>
        <taxon>Pseudomonadota</taxon>
        <taxon>Gammaproteobacteria</taxon>
        <taxon>Vibrionales</taxon>
        <taxon>Vibrionaceae</taxon>
        <taxon>Vibrio</taxon>
    </lineage>
</organism>
<sequence>MKVAIDVVVGHTTMTLDELNQLHKGQIKPVADFIQSEVMLKSGNELIATGTLVKVDEQFCVAIDEINVTAQLS</sequence>